<comment type="caution">
    <text evidence="2">The sequence shown here is derived from an EMBL/GenBank/DDBJ whole genome shotgun (WGS) entry which is preliminary data.</text>
</comment>
<dbReference type="AlphaFoldDB" id="A0A9D3PI44"/>
<feature type="region of interest" description="Disordered" evidence="1">
    <location>
        <begin position="200"/>
        <end position="221"/>
    </location>
</feature>
<reference evidence="2" key="1">
    <citation type="submission" date="2021-01" db="EMBL/GenBank/DDBJ databases">
        <authorList>
            <person name="Zahm M."/>
            <person name="Roques C."/>
            <person name="Cabau C."/>
            <person name="Klopp C."/>
            <person name="Donnadieu C."/>
            <person name="Jouanno E."/>
            <person name="Lampietro C."/>
            <person name="Louis A."/>
            <person name="Herpin A."/>
            <person name="Echchiki A."/>
            <person name="Berthelot C."/>
            <person name="Parey E."/>
            <person name="Roest-Crollius H."/>
            <person name="Braasch I."/>
            <person name="Postlethwait J."/>
            <person name="Bobe J."/>
            <person name="Montfort J."/>
            <person name="Bouchez O."/>
            <person name="Begum T."/>
            <person name="Mejri S."/>
            <person name="Adams A."/>
            <person name="Chen W.-J."/>
            <person name="Guiguen Y."/>
        </authorList>
    </citation>
    <scope>NUCLEOTIDE SEQUENCE</scope>
    <source>
        <strain evidence="2">YG-15Mar2019-1</strain>
        <tissue evidence="2">Brain</tissue>
    </source>
</reference>
<keyword evidence="3" id="KW-1185">Reference proteome</keyword>
<dbReference type="PANTHER" id="PTHR34488:SF1">
    <property type="entry name" value="SI:CH211-245H14.1-RELATED"/>
    <property type="match status" value="1"/>
</dbReference>
<evidence type="ECO:0000313" key="3">
    <source>
        <dbReference type="Proteomes" id="UP001046870"/>
    </source>
</evidence>
<evidence type="ECO:0000313" key="2">
    <source>
        <dbReference type="EMBL" id="KAG7460927.1"/>
    </source>
</evidence>
<protein>
    <submittedName>
        <fullName evidence="2">Uncharacterized protein</fullName>
    </submittedName>
</protein>
<organism evidence="2 3">
    <name type="scientific">Megalops atlanticus</name>
    <name type="common">Tarpon</name>
    <name type="synonym">Clupea gigantea</name>
    <dbReference type="NCBI Taxonomy" id="7932"/>
    <lineage>
        <taxon>Eukaryota</taxon>
        <taxon>Metazoa</taxon>
        <taxon>Chordata</taxon>
        <taxon>Craniata</taxon>
        <taxon>Vertebrata</taxon>
        <taxon>Euteleostomi</taxon>
        <taxon>Actinopterygii</taxon>
        <taxon>Neopterygii</taxon>
        <taxon>Teleostei</taxon>
        <taxon>Elopiformes</taxon>
        <taxon>Megalopidae</taxon>
        <taxon>Megalops</taxon>
    </lineage>
</organism>
<proteinExistence type="predicted"/>
<gene>
    <name evidence="2" type="ORF">MATL_G00204140</name>
</gene>
<evidence type="ECO:0000256" key="1">
    <source>
        <dbReference type="SAM" id="MobiDB-lite"/>
    </source>
</evidence>
<dbReference type="Proteomes" id="UP001046870">
    <property type="component" value="Chromosome 18"/>
</dbReference>
<dbReference type="OrthoDB" id="8446971at2759"/>
<dbReference type="PANTHER" id="PTHR34488">
    <property type="entry name" value="SI:CH211-245H14.1-RELATED"/>
    <property type="match status" value="1"/>
</dbReference>
<name>A0A9D3PI44_MEGAT</name>
<sequence>MPTSKLCHLIFSTRSASSYLFFIHSMVTDLKVLTQPKMKVFILLTGHSRNSHKTIVKHLQAKVCLTEVQNVEECDVILVFCPISSRAGTDIDAALPKIPADKPAILVVMHHTFDPDYAVPDSSTHVTRPDTVTVDCLFHETQGLLSCPRNDEAADKLLKELKKHVTCWDIFLCCISYIQFWNKCNCRVCRGGEVTPLMSESPTAAGASGYQDMDAPDRSAY</sequence>
<dbReference type="EMBL" id="JAFDVH010000018">
    <property type="protein sequence ID" value="KAG7460927.1"/>
    <property type="molecule type" value="Genomic_DNA"/>
</dbReference>
<accession>A0A9D3PI44</accession>